<evidence type="ECO:0000313" key="4">
    <source>
        <dbReference type="Proteomes" id="UP000515955"/>
    </source>
</evidence>
<dbReference type="Gene3D" id="2.120.10.30">
    <property type="entry name" value="TolB, C-terminal domain"/>
    <property type="match status" value="1"/>
</dbReference>
<dbReference type="SUPFAM" id="SSF53474">
    <property type="entry name" value="alpha/beta-Hydrolases"/>
    <property type="match status" value="1"/>
</dbReference>
<dbReference type="PANTHER" id="PTHR42776">
    <property type="entry name" value="SERINE PEPTIDASE S9 FAMILY MEMBER"/>
    <property type="match status" value="1"/>
</dbReference>
<keyword evidence="1" id="KW-0378">Hydrolase</keyword>
<feature type="domain" description="Peptidase S9 prolyl oligopeptidase catalytic" evidence="2">
    <location>
        <begin position="428"/>
        <end position="638"/>
    </location>
</feature>
<keyword evidence="4" id="KW-1185">Reference proteome</keyword>
<dbReference type="AlphaFoldDB" id="A0A7G9SE77"/>
<evidence type="ECO:0000256" key="1">
    <source>
        <dbReference type="ARBA" id="ARBA00022801"/>
    </source>
</evidence>
<organism evidence="3 4">
    <name type="scientific">Sphingomonas rhizophila</name>
    <dbReference type="NCBI Taxonomy" id="2071607"/>
    <lineage>
        <taxon>Bacteria</taxon>
        <taxon>Pseudomonadati</taxon>
        <taxon>Pseudomonadota</taxon>
        <taxon>Alphaproteobacteria</taxon>
        <taxon>Sphingomonadales</taxon>
        <taxon>Sphingomonadaceae</taxon>
        <taxon>Sphingomonas</taxon>
    </lineage>
</organism>
<dbReference type="EMBL" id="CP060717">
    <property type="protein sequence ID" value="QNN66152.1"/>
    <property type="molecule type" value="Genomic_DNA"/>
</dbReference>
<proteinExistence type="predicted"/>
<dbReference type="InterPro" id="IPR011042">
    <property type="entry name" value="6-blade_b-propeller_TolB-like"/>
</dbReference>
<evidence type="ECO:0000259" key="2">
    <source>
        <dbReference type="Pfam" id="PF00326"/>
    </source>
</evidence>
<reference evidence="3 4" key="1">
    <citation type="submission" date="2020-08" db="EMBL/GenBank/DDBJ databases">
        <title>Genome sequence of Sphingomonas rhizophila KACC 19189T.</title>
        <authorList>
            <person name="Hyun D.-W."/>
            <person name="Bae J.-W."/>
        </authorList>
    </citation>
    <scope>NUCLEOTIDE SEQUENCE [LARGE SCALE GENOMIC DNA]</scope>
    <source>
        <strain evidence="3 4">KACC 19189</strain>
    </source>
</reference>
<dbReference type="Pfam" id="PF00326">
    <property type="entry name" value="Peptidase_S9"/>
    <property type="match status" value="1"/>
</dbReference>
<gene>
    <name evidence="3" type="ORF">H9L12_02930</name>
</gene>
<accession>A0A7G9SE77</accession>
<dbReference type="Proteomes" id="UP000515955">
    <property type="component" value="Chromosome"/>
</dbReference>
<dbReference type="InterPro" id="IPR029058">
    <property type="entry name" value="AB_hydrolase_fold"/>
</dbReference>
<dbReference type="Gene3D" id="3.40.50.1820">
    <property type="entry name" value="alpha/beta hydrolase"/>
    <property type="match status" value="1"/>
</dbReference>
<dbReference type="GO" id="GO:0004252">
    <property type="term" value="F:serine-type endopeptidase activity"/>
    <property type="evidence" value="ECO:0007669"/>
    <property type="project" value="TreeGrafter"/>
</dbReference>
<sequence length="674" mass="72645">MGGTPVASTPAAPKVARVPDMSGVPLLPRDLLFGDAARTAVRISPDGSKLSWLAPVDGMLNLWVAPVADPAAAKPVTAEKKRPLSRYFWAPDSQSLLIALDNDGDENWRLFSVPATGGAMRTLVAAKDSTVTVEAISPLVGDRIVVGLNDRDPKWHDLYSVDLATGHRTLLLRNDGQYARWMFDEKLNLRLARKNGADGGYDLHRADGFKVEATPFETIAFEESQTTRPLGFGGNGRTLYWSDARGRDTAALFAVDVATGARTLVAEDARADLGGLLTDPTTGDAEAFELNYTTVEYRPVGGAIAGDIAILKQRFGNDFYLGSRSSDNRRWVVVVDPIKAPGEYWLYDRPTKALTRLFLSRPDLEGKPLAAMHPLEIKSRDGLTLVSYLTLPPGSDADADGVPDHPVPMVVIVHGGPWGRSEYGSSPTHQLLANRGYAVLEPNFRASTGFGKAFVAAGNGEWGRKMQDDLLDAVDWAVARGVTSQDKVAIMGGSYGGYATLAALTMTPDRFACGVDMVGPSNLETLLASMPAHWESMRNQLYRRMGDPRTPEGLAWLKERSPVYLADRITKPLLIGQGAKDPRVKVSEAEQIVDAMTRRSIPVTYILFPDEGHGLRRAPNRIGWNAIQEQFLANCLGGRAEPVGTSFAASSGQVKVGGSLIAGLAPAEAETAGK</sequence>
<dbReference type="PANTHER" id="PTHR42776:SF27">
    <property type="entry name" value="DIPEPTIDYL PEPTIDASE FAMILY MEMBER 6"/>
    <property type="match status" value="1"/>
</dbReference>
<dbReference type="GO" id="GO:0006508">
    <property type="term" value="P:proteolysis"/>
    <property type="evidence" value="ECO:0007669"/>
    <property type="project" value="InterPro"/>
</dbReference>
<evidence type="ECO:0000313" key="3">
    <source>
        <dbReference type="EMBL" id="QNN66152.1"/>
    </source>
</evidence>
<dbReference type="SUPFAM" id="SSF82171">
    <property type="entry name" value="DPP6 N-terminal domain-like"/>
    <property type="match status" value="1"/>
</dbReference>
<name>A0A7G9SE77_9SPHN</name>
<protein>
    <submittedName>
        <fullName evidence="3">S9 family peptidase</fullName>
    </submittedName>
</protein>
<dbReference type="KEGG" id="srhi:H9L12_02930"/>
<dbReference type="InterPro" id="IPR001375">
    <property type="entry name" value="Peptidase_S9_cat"/>
</dbReference>